<dbReference type="InterPro" id="IPR038986">
    <property type="entry name" value="Clr2"/>
</dbReference>
<dbReference type="PANTHER" id="PTHR38046:SF1">
    <property type="entry name" value="CRYPTIC LOCI REGULATOR 2"/>
    <property type="match status" value="1"/>
</dbReference>
<feature type="region of interest" description="Disordered" evidence="1">
    <location>
        <begin position="129"/>
        <end position="166"/>
    </location>
</feature>
<accession>A0A6A5QJS4</accession>
<dbReference type="PANTHER" id="PTHR38046">
    <property type="entry name" value="CRYPTIC LOCI REGULATOR 2"/>
    <property type="match status" value="1"/>
</dbReference>
<feature type="domain" description="Cryptic loci regulator 2 C-terminal" evidence="2">
    <location>
        <begin position="414"/>
        <end position="537"/>
    </location>
</feature>
<dbReference type="OrthoDB" id="438224at2759"/>
<dbReference type="GO" id="GO:0030466">
    <property type="term" value="P:silent mating-type cassette heterochromatin formation"/>
    <property type="evidence" value="ECO:0007669"/>
    <property type="project" value="TreeGrafter"/>
</dbReference>
<evidence type="ECO:0000259" key="3">
    <source>
        <dbReference type="Pfam" id="PF16761"/>
    </source>
</evidence>
<feature type="compositionally biased region" description="Polar residues" evidence="1">
    <location>
        <begin position="156"/>
        <end position="166"/>
    </location>
</feature>
<feature type="region of interest" description="Disordered" evidence="1">
    <location>
        <begin position="652"/>
        <end position="689"/>
    </location>
</feature>
<dbReference type="InterPro" id="IPR031915">
    <property type="entry name" value="Clr2_N"/>
</dbReference>
<dbReference type="EMBL" id="ML979137">
    <property type="protein sequence ID" value="KAF1914317.1"/>
    <property type="molecule type" value="Genomic_DNA"/>
</dbReference>
<reference evidence="4" key="1">
    <citation type="journal article" date="2020" name="Stud. Mycol.">
        <title>101 Dothideomycetes genomes: a test case for predicting lifestyles and emergence of pathogens.</title>
        <authorList>
            <person name="Haridas S."/>
            <person name="Albert R."/>
            <person name="Binder M."/>
            <person name="Bloem J."/>
            <person name="Labutti K."/>
            <person name="Salamov A."/>
            <person name="Andreopoulos B."/>
            <person name="Baker S."/>
            <person name="Barry K."/>
            <person name="Bills G."/>
            <person name="Bluhm B."/>
            <person name="Cannon C."/>
            <person name="Castanera R."/>
            <person name="Culley D."/>
            <person name="Daum C."/>
            <person name="Ezra D."/>
            <person name="Gonzalez J."/>
            <person name="Henrissat B."/>
            <person name="Kuo A."/>
            <person name="Liang C."/>
            <person name="Lipzen A."/>
            <person name="Lutzoni F."/>
            <person name="Magnuson J."/>
            <person name="Mondo S."/>
            <person name="Nolan M."/>
            <person name="Ohm R."/>
            <person name="Pangilinan J."/>
            <person name="Park H.-J."/>
            <person name="Ramirez L."/>
            <person name="Alfaro M."/>
            <person name="Sun H."/>
            <person name="Tritt A."/>
            <person name="Yoshinaga Y."/>
            <person name="Zwiers L.-H."/>
            <person name="Turgeon B."/>
            <person name="Goodwin S."/>
            <person name="Spatafora J."/>
            <person name="Crous P."/>
            <person name="Grigoriev I."/>
        </authorList>
    </citation>
    <scope>NUCLEOTIDE SEQUENCE</scope>
    <source>
        <strain evidence="4">HMLAC05119</strain>
    </source>
</reference>
<dbReference type="Pfam" id="PF10383">
    <property type="entry name" value="Clr2"/>
    <property type="match status" value="1"/>
</dbReference>
<evidence type="ECO:0000256" key="1">
    <source>
        <dbReference type="SAM" id="MobiDB-lite"/>
    </source>
</evidence>
<dbReference type="AlphaFoldDB" id="A0A6A5QJS4"/>
<evidence type="ECO:0000313" key="4">
    <source>
        <dbReference type="EMBL" id="KAF1914317.1"/>
    </source>
</evidence>
<feature type="region of interest" description="Disordered" evidence="1">
    <location>
        <begin position="188"/>
        <end position="211"/>
    </location>
</feature>
<keyword evidence="5" id="KW-1185">Reference proteome</keyword>
<evidence type="ECO:0008006" key="6">
    <source>
        <dbReference type="Google" id="ProtNLM"/>
    </source>
</evidence>
<feature type="compositionally biased region" description="Polar residues" evidence="1">
    <location>
        <begin position="666"/>
        <end position="682"/>
    </location>
</feature>
<evidence type="ECO:0000313" key="5">
    <source>
        <dbReference type="Proteomes" id="UP000800096"/>
    </source>
</evidence>
<organism evidence="4 5">
    <name type="scientific">Ampelomyces quisqualis</name>
    <name type="common">Powdery mildew agent</name>
    <dbReference type="NCBI Taxonomy" id="50730"/>
    <lineage>
        <taxon>Eukaryota</taxon>
        <taxon>Fungi</taxon>
        <taxon>Dikarya</taxon>
        <taxon>Ascomycota</taxon>
        <taxon>Pezizomycotina</taxon>
        <taxon>Dothideomycetes</taxon>
        <taxon>Pleosporomycetidae</taxon>
        <taxon>Pleosporales</taxon>
        <taxon>Pleosporineae</taxon>
        <taxon>Phaeosphaeriaceae</taxon>
        <taxon>Ampelomyces</taxon>
    </lineage>
</organism>
<dbReference type="GO" id="GO:0033553">
    <property type="term" value="C:rDNA heterochromatin"/>
    <property type="evidence" value="ECO:0007669"/>
    <property type="project" value="TreeGrafter"/>
</dbReference>
<gene>
    <name evidence="4" type="ORF">BDU57DRAFT_519251</name>
</gene>
<dbReference type="Pfam" id="PF16761">
    <property type="entry name" value="Clr2_transil"/>
    <property type="match status" value="1"/>
</dbReference>
<dbReference type="Proteomes" id="UP000800096">
    <property type="component" value="Unassembled WGS sequence"/>
</dbReference>
<dbReference type="GO" id="GO:0031934">
    <property type="term" value="C:mating-type region heterochromatin"/>
    <property type="evidence" value="ECO:0007669"/>
    <property type="project" value="TreeGrafter"/>
</dbReference>
<sequence>MLPRVVVRLQPGSDGDALHVPKQGGQYTQVNPPTLYLEKTAQQWMQKRGEALEGVKYVLEALPNGYTMWSRPRPSDPKHADKYLYGHPGHKYFDSPNRFYPHFEHLMKNRGNSIGCPCTVCAGAAGILPKSSSNSGQARSSSAASSRPPTPKAPTHLNQVRPQAAQTQIPTTVQRSLAPAVQSPILVPTVKPRGRPKLSGTGADSTRVDEEGTPDVYRNMIDKLRRHKTVDEIIEQPLSPDWRAEQKILPSVLRTLKQQDQWIPRVGDIVLYIQDLPTGVEIMHHEETGEYQLYDEESEELLGPPLWQAGLVGEVPAETPAIADIHRSDRSVIYAGVRVEPLPNPNDADKSLSKRHRYVSLRQTRPFVLWKELLGKVLQAQWHATVINALTVSTTLSLVGKYRFRGTWPNASVYCHGIYIGSELLVVGDTVRLFPSTAKLQTRCTEVLVIKTIRLKWSNLDVASSNDYDEGRPYNSEVYVYGSAYSSDPRAMNKEFLSEANAEPPKAAAEYGEWYPLHPTSKELAVPFTRIVGRLYERDAMSYWLNSDPDDRPSLDDGREGLLDARAFARNNDQRITEFGANWFWADNRADALDLQTINGVDVAKHDPRRDVHAMRKNIKLLDGMDKIKSQASATARTHVPLPSRELRQFMAPGTSSMPDRKPGAQESSMSDSATTWSGSVSSKKRPKIIDISEDEDEIRQNTKVVDNALGNKKAKVAVVIQK</sequence>
<proteinExistence type="predicted"/>
<dbReference type="InterPro" id="IPR018839">
    <property type="entry name" value="Tscrpt-silencing_Clr2_C"/>
</dbReference>
<protein>
    <recommendedName>
        <fullName evidence="6">Transcription-silencing protein Clr2-domain-containing protein</fullName>
    </recommendedName>
</protein>
<evidence type="ECO:0000259" key="2">
    <source>
        <dbReference type="Pfam" id="PF10383"/>
    </source>
</evidence>
<feature type="domain" description="Cryptic loci regulator 2 N-terminal" evidence="3">
    <location>
        <begin position="57"/>
        <end position="121"/>
    </location>
</feature>
<dbReference type="GO" id="GO:0070824">
    <property type="term" value="C:SHREC complex"/>
    <property type="evidence" value="ECO:0007669"/>
    <property type="project" value="InterPro"/>
</dbReference>
<feature type="compositionally biased region" description="Low complexity" evidence="1">
    <location>
        <begin position="131"/>
        <end position="146"/>
    </location>
</feature>
<name>A0A6A5QJS4_AMPQU</name>